<keyword evidence="2" id="KW-0808">Transferase</keyword>
<dbReference type="CDD" id="cd02509">
    <property type="entry name" value="GDP-M1P_Guanylyltransferase"/>
    <property type="match status" value="1"/>
</dbReference>
<dbReference type="SUPFAM" id="SSF159283">
    <property type="entry name" value="Guanosine diphospho-D-mannose pyrophosphorylase/mannose-6-phosphate isomerase linker domain"/>
    <property type="match status" value="1"/>
</dbReference>
<dbReference type="EMBL" id="BAABAV010000001">
    <property type="protein sequence ID" value="GAA4269436.1"/>
    <property type="molecule type" value="Genomic_DNA"/>
</dbReference>
<dbReference type="InterPro" id="IPR005835">
    <property type="entry name" value="NTP_transferase_dom"/>
</dbReference>
<name>A0ABP8EB23_9FLAO</name>
<keyword evidence="2" id="KW-0548">Nucleotidyltransferase</keyword>
<protein>
    <submittedName>
        <fullName evidence="2">Mannose-1-phosphate guanylyltransferase</fullName>
    </submittedName>
</protein>
<keyword evidence="3" id="KW-1185">Reference proteome</keyword>
<reference evidence="3" key="1">
    <citation type="journal article" date="2019" name="Int. J. Syst. Evol. Microbiol.">
        <title>The Global Catalogue of Microorganisms (GCM) 10K type strain sequencing project: providing services to taxonomists for standard genome sequencing and annotation.</title>
        <authorList>
            <consortium name="The Broad Institute Genomics Platform"/>
            <consortium name="The Broad Institute Genome Sequencing Center for Infectious Disease"/>
            <person name="Wu L."/>
            <person name="Ma J."/>
        </authorList>
    </citation>
    <scope>NUCLEOTIDE SEQUENCE [LARGE SCALE GENOMIC DNA]</scope>
    <source>
        <strain evidence="3">JCM 17452</strain>
    </source>
</reference>
<accession>A0ABP8EB23</accession>
<sequence length="361" mass="41345">MQMNKNYYAILMAGGVGSRFWPVSTEDFPKQFHDMLGTGDTLIQKTFTRLTDLIPVENIFILTNERYNDLVLQQLPQVKQRQVVLEPAMRNTAPCILYASLKIQKENPDAVMIVAPSDHWIEDEKTFSKNVQQAFDFCSENNALMTLGIQPTFPNTGYGYIEYDKFSTKGIKSVKQFREKPDYEMAKEFINQGNFLWNAGIFMWSATTVVNAFKSSQPRLYELFEKGISTYNTNFENDFIKDNYPKAENISVDYAIMEKSTNVYVVAAEFDWNDLGTWGSLYDKLDKDESKNAVVNSRTLVADASGNMIRTNDDKIVVIDGLSDYIIVDKDEVLLIFPKSKEQDIKKTLQSVKDKFGEQYG</sequence>
<dbReference type="InterPro" id="IPR049577">
    <property type="entry name" value="GMPP_N"/>
</dbReference>
<dbReference type="InterPro" id="IPR051161">
    <property type="entry name" value="Mannose-6P_isomerase_type2"/>
</dbReference>
<dbReference type="PANTHER" id="PTHR46390:SF1">
    <property type="entry name" value="MANNOSE-1-PHOSPHATE GUANYLYLTRANSFERASE"/>
    <property type="match status" value="1"/>
</dbReference>
<dbReference type="Pfam" id="PF00483">
    <property type="entry name" value="NTP_transferase"/>
    <property type="match status" value="1"/>
</dbReference>
<evidence type="ECO:0000313" key="2">
    <source>
        <dbReference type="EMBL" id="GAA4269436.1"/>
    </source>
</evidence>
<evidence type="ECO:0000259" key="1">
    <source>
        <dbReference type="Pfam" id="PF00483"/>
    </source>
</evidence>
<proteinExistence type="predicted"/>
<dbReference type="Gene3D" id="3.90.550.10">
    <property type="entry name" value="Spore Coat Polysaccharide Biosynthesis Protein SpsA, Chain A"/>
    <property type="match status" value="1"/>
</dbReference>
<dbReference type="Proteomes" id="UP001500027">
    <property type="component" value="Unassembled WGS sequence"/>
</dbReference>
<dbReference type="SUPFAM" id="SSF53448">
    <property type="entry name" value="Nucleotide-diphospho-sugar transferases"/>
    <property type="match status" value="1"/>
</dbReference>
<comment type="caution">
    <text evidence="2">The sequence shown here is derived from an EMBL/GenBank/DDBJ whole genome shotgun (WGS) entry which is preliminary data.</text>
</comment>
<gene>
    <name evidence="2" type="ORF">GCM10022257_15370</name>
</gene>
<organism evidence="2 3">
    <name type="scientific">Hyunsoonleella aestuarii</name>
    <dbReference type="NCBI Taxonomy" id="912802"/>
    <lineage>
        <taxon>Bacteria</taxon>
        <taxon>Pseudomonadati</taxon>
        <taxon>Bacteroidota</taxon>
        <taxon>Flavobacteriia</taxon>
        <taxon>Flavobacteriales</taxon>
        <taxon>Flavobacteriaceae</taxon>
    </lineage>
</organism>
<dbReference type="PANTHER" id="PTHR46390">
    <property type="entry name" value="MANNOSE-1-PHOSPHATE GUANYLYLTRANSFERASE"/>
    <property type="match status" value="1"/>
</dbReference>
<dbReference type="InterPro" id="IPR029044">
    <property type="entry name" value="Nucleotide-diphossugar_trans"/>
</dbReference>
<dbReference type="GO" id="GO:0016779">
    <property type="term" value="F:nucleotidyltransferase activity"/>
    <property type="evidence" value="ECO:0007669"/>
    <property type="project" value="UniProtKB-KW"/>
</dbReference>
<evidence type="ECO:0000313" key="3">
    <source>
        <dbReference type="Proteomes" id="UP001500027"/>
    </source>
</evidence>
<feature type="domain" description="Nucleotidyl transferase" evidence="1">
    <location>
        <begin position="9"/>
        <end position="289"/>
    </location>
</feature>